<keyword evidence="1" id="KW-0808">Transferase</keyword>
<evidence type="ECO:0000259" key="6">
    <source>
        <dbReference type="Pfam" id="PF00680"/>
    </source>
</evidence>
<accession>A0A8K1U2C5</accession>
<protein>
    <recommendedName>
        <fullName evidence="6">RNA-directed RNA polymerase C-terminal domain-containing protein</fullName>
    </recommendedName>
</protein>
<evidence type="ECO:0000256" key="2">
    <source>
        <dbReference type="ARBA" id="ARBA00022695"/>
    </source>
</evidence>
<keyword evidence="3" id="KW-0547">Nucleotide-binding</keyword>
<dbReference type="PRINTS" id="PR00914">
    <property type="entry name" value="LVIRUSRNAPOL"/>
</dbReference>
<feature type="domain" description="RNA-directed RNA polymerase C-terminal" evidence="6">
    <location>
        <begin position="32"/>
        <end position="252"/>
    </location>
</feature>
<keyword evidence="4" id="KW-0693">Viral RNA replication</keyword>
<dbReference type="EMBL" id="MW239338">
    <property type="protein sequence ID" value="UGO57332.1"/>
    <property type="molecule type" value="Genomic_RNA"/>
</dbReference>
<keyword evidence="2" id="KW-0548">Nucleotidyltransferase</keyword>
<dbReference type="Pfam" id="PF00680">
    <property type="entry name" value="RdRP_1"/>
    <property type="match status" value="1"/>
</dbReference>
<organism evidence="7">
    <name type="scientific">Riboviria sp</name>
    <dbReference type="NCBI Taxonomy" id="2585031"/>
    <lineage>
        <taxon>Viruses</taxon>
        <taxon>Riboviria</taxon>
    </lineage>
</organism>
<evidence type="ECO:0000313" key="7">
    <source>
        <dbReference type="EMBL" id="UGO57332.1"/>
    </source>
</evidence>
<dbReference type="GO" id="GO:0003723">
    <property type="term" value="F:RNA binding"/>
    <property type="evidence" value="ECO:0007669"/>
    <property type="project" value="InterPro"/>
</dbReference>
<dbReference type="InterPro" id="IPR001205">
    <property type="entry name" value="RNA-dir_pol_C"/>
</dbReference>
<comment type="catalytic activity">
    <reaction evidence="5">
        <text>RNA(n) + a ribonucleoside 5'-triphosphate = RNA(n+1) + diphosphate</text>
        <dbReference type="Rhea" id="RHEA:21248"/>
        <dbReference type="Rhea" id="RHEA-COMP:14527"/>
        <dbReference type="Rhea" id="RHEA-COMP:17342"/>
        <dbReference type="ChEBI" id="CHEBI:33019"/>
        <dbReference type="ChEBI" id="CHEBI:61557"/>
        <dbReference type="ChEBI" id="CHEBI:140395"/>
        <dbReference type="EC" id="2.7.7.48"/>
    </reaction>
</comment>
<evidence type="ECO:0000256" key="3">
    <source>
        <dbReference type="ARBA" id="ARBA00022741"/>
    </source>
</evidence>
<evidence type="ECO:0000256" key="4">
    <source>
        <dbReference type="ARBA" id="ARBA00022953"/>
    </source>
</evidence>
<reference evidence="7" key="1">
    <citation type="submission" date="2020-11" db="EMBL/GenBank/DDBJ databases">
        <title>RNA virus dark matter in the feces of wild birds.</title>
        <authorList>
            <person name="Lu X."/>
            <person name="Yang X.S."/>
            <person name="Zhang W."/>
        </authorList>
    </citation>
    <scope>NUCLEOTIDE SEQUENCE</scope>
    <source>
        <strain evidence="7">Woodpecker49con35</strain>
    </source>
</reference>
<sequence>MDSRLKDVVLEMAAQALQDARWEIPSDFLTYTHYLRVVKELDWNSSPGYPYCLNCTTNRLFFEVNNLGEPSQLACERVWMIVKERLEQRDADPVRLFVKPEPHTEKKLAVGRYRLISSVSVIDQIIDHMIFGAFNKALIINCHYTPIKTGWTPYCGGWREVPVSGTVACDKSAWDWTVKPWLIENELLLRQMLCNNLTAQWKDLAVWRYSKLFFDNRFVTSGGLVLKQKEPGVMKSGCVNTIASNSLMQLILHLRCAVELNLDLGFLWAMGDDVIQDYQPQEYFDLLSQFCVLKEVTPNVEFAGFTYYGYRCEPNYKGKHAYNLLHQDERFHNETSDSYALLYHRSKYRDAMRNILRDINHDLPPLSFIDRVWSG</sequence>
<dbReference type="GO" id="GO:0003968">
    <property type="term" value="F:RNA-directed RNA polymerase activity"/>
    <property type="evidence" value="ECO:0007669"/>
    <property type="project" value="UniProtKB-EC"/>
</dbReference>
<name>A0A8K1U2C5_9VIRU</name>
<dbReference type="InterPro" id="IPR043502">
    <property type="entry name" value="DNA/RNA_pol_sf"/>
</dbReference>
<dbReference type="InterPro" id="IPR001795">
    <property type="entry name" value="RNA-dir_pol_luteovirus"/>
</dbReference>
<proteinExistence type="predicted"/>
<dbReference type="SUPFAM" id="SSF56672">
    <property type="entry name" value="DNA/RNA polymerases"/>
    <property type="match status" value="1"/>
</dbReference>
<dbReference type="GO" id="GO:0000166">
    <property type="term" value="F:nucleotide binding"/>
    <property type="evidence" value="ECO:0007669"/>
    <property type="project" value="UniProtKB-KW"/>
</dbReference>
<evidence type="ECO:0000256" key="1">
    <source>
        <dbReference type="ARBA" id="ARBA00022679"/>
    </source>
</evidence>
<evidence type="ECO:0000256" key="5">
    <source>
        <dbReference type="ARBA" id="ARBA00048744"/>
    </source>
</evidence>
<dbReference type="GO" id="GO:0006351">
    <property type="term" value="P:DNA-templated transcription"/>
    <property type="evidence" value="ECO:0007669"/>
    <property type="project" value="InterPro"/>
</dbReference>